<dbReference type="GO" id="GO:0097112">
    <property type="term" value="P:gamma-aminobutyric acid receptor clustering"/>
    <property type="evidence" value="ECO:0007669"/>
    <property type="project" value="TreeGrafter"/>
</dbReference>
<dbReference type="Gene3D" id="3.90.105.10">
    <property type="entry name" value="Molybdopterin biosynthesis moea protein, domain 2"/>
    <property type="match status" value="1"/>
</dbReference>
<dbReference type="GO" id="GO:0099634">
    <property type="term" value="C:postsynaptic specialization membrane"/>
    <property type="evidence" value="ECO:0007669"/>
    <property type="project" value="GOC"/>
</dbReference>
<dbReference type="InterPro" id="IPR005111">
    <property type="entry name" value="MoeA_C_domain_IV"/>
</dbReference>
<evidence type="ECO:0000256" key="1">
    <source>
        <dbReference type="ARBA" id="ARBA00001946"/>
    </source>
</evidence>
<evidence type="ECO:0000256" key="5">
    <source>
        <dbReference type="ARBA" id="ARBA00022505"/>
    </source>
</evidence>
<keyword evidence="12" id="KW-0511">Multifunctional enzyme</keyword>
<evidence type="ECO:0000256" key="12">
    <source>
        <dbReference type="ARBA" id="ARBA00023268"/>
    </source>
</evidence>
<evidence type="ECO:0000256" key="10">
    <source>
        <dbReference type="ARBA" id="ARBA00022842"/>
    </source>
</evidence>
<keyword evidence="10 13" id="KW-0460">Magnesium</keyword>
<dbReference type="GO" id="GO:0046872">
    <property type="term" value="F:metal ion binding"/>
    <property type="evidence" value="ECO:0007669"/>
    <property type="project" value="UniProtKB-UniRule"/>
</dbReference>
<accession>A0A9P0CEH3</accession>
<dbReference type="SUPFAM" id="SSF53218">
    <property type="entry name" value="Molybdenum cofactor biosynthesis proteins"/>
    <property type="match status" value="2"/>
</dbReference>
<evidence type="ECO:0000256" key="6">
    <source>
        <dbReference type="ARBA" id="ARBA00022679"/>
    </source>
</evidence>
<dbReference type="CDD" id="cd00887">
    <property type="entry name" value="MoeA"/>
    <property type="match status" value="1"/>
</dbReference>
<dbReference type="EMBL" id="OV651813">
    <property type="protein sequence ID" value="CAH1099248.1"/>
    <property type="molecule type" value="Genomic_DNA"/>
</dbReference>
<evidence type="ECO:0000256" key="2">
    <source>
        <dbReference type="ARBA" id="ARBA00005046"/>
    </source>
</evidence>
<keyword evidence="16" id="KW-1185">Reference proteome</keyword>
<protein>
    <recommendedName>
        <fullName evidence="14">MoaB/Mog domain-containing protein</fullName>
    </recommendedName>
</protein>
<dbReference type="InterPro" id="IPR038987">
    <property type="entry name" value="MoeA-like"/>
</dbReference>
<keyword evidence="8" id="KW-0547">Nucleotide-binding</keyword>
<dbReference type="SUPFAM" id="SSF63867">
    <property type="entry name" value="MoeA C-terminal domain-like"/>
    <property type="match status" value="1"/>
</dbReference>
<evidence type="ECO:0000256" key="7">
    <source>
        <dbReference type="ARBA" id="ARBA00022723"/>
    </source>
</evidence>
<dbReference type="GO" id="GO:0007529">
    <property type="term" value="P:establishment of synaptic specificity at neuromuscular junction"/>
    <property type="evidence" value="ECO:0007669"/>
    <property type="project" value="TreeGrafter"/>
</dbReference>
<dbReference type="SMART" id="SM00852">
    <property type="entry name" value="MoCF_biosynth"/>
    <property type="match status" value="2"/>
</dbReference>
<dbReference type="GO" id="GO:0072579">
    <property type="term" value="P:glycine receptor clustering"/>
    <property type="evidence" value="ECO:0007669"/>
    <property type="project" value="TreeGrafter"/>
</dbReference>
<dbReference type="Pfam" id="PF00994">
    <property type="entry name" value="MoCF_biosynth"/>
    <property type="match status" value="2"/>
</dbReference>
<keyword evidence="11 13" id="KW-0501">Molybdenum cofactor biosynthesis</keyword>
<comment type="function">
    <text evidence="13">Catalyzes two steps in the biosynthesis of the molybdenum cofactor. In the first step, molybdopterin is adenylated. Subsequently, molybdate is inserted into adenylated molybdopterin and AMP is released.</text>
</comment>
<dbReference type="PROSITE" id="PS01079">
    <property type="entry name" value="MOCF_BIOSYNTHESIS_2"/>
    <property type="match status" value="1"/>
</dbReference>
<evidence type="ECO:0000256" key="11">
    <source>
        <dbReference type="ARBA" id="ARBA00023150"/>
    </source>
</evidence>
<dbReference type="InterPro" id="IPR036688">
    <property type="entry name" value="MoeA_C_domain_IV_sf"/>
</dbReference>
<dbReference type="PROSITE" id="PS01078">
    <property type="entry name" value="MOCF_BIOSYNTHESIS_1"/>
    <property type="match status" value="1"/>
</dbReference>
<dbReference type="Proteomes" id="UP001153636">
    <property type="component" value="Chromosome 1"/>
</dbReference>
<comment type="catalytic activity">
    <reaction evidence="13">
        <text>adenylyl-molybdopterin + molybdate = Mo-molybdopterin + AMP + H(+)</text>
        <dbReference type="Rhea" id="RHEA:35047"/>
        <dbReference type="ChEBI" id="CHEBI:15378"/>
        <dbReference type="ChEBI" id="CHEBI:36264"/>
        <dbReference type="ChEBI" id="CHEBI:62727"/>
        <dbReference type="ChEBI" id="CHEBI:71302"/>
        <dbReference type="ChEBI" id="CHEBI:456215"/>
    </reaction>
</comment>
<evidence type="ECO:0000256" key="9">
    <source>
        <dbReference type="ARBA" id="ARBA00022840"/>
    </source>
</evidence>
<comment type="similarity">
    <text evidence="3">In the N-terminal section; belongs to the MoaB/Mog family.</text>
</comment>
<dbReference type="PANTHER" id="PTHR10192">
    <property type="entry name" value="MOLYBDOPTERIN BIOSYNTHESIS PROTEIN"/>
    <property type="match status" value="1"/>
</dbReference>
<keyword evidence="5 13" id="KW-0500">Molybdenum</keyword>
<comment type="cofactor">
    <cofactor evidence="1 13">
        <name>Mg(2+)</name>
        <dbReference type="ChEBI" id="CHEBI:18420"/>
    </cofactor>
</comment>
<dbReference type="FunFam" id="3.40.980.10:FF:000002">
    <property type="entry name" value="Molybdopterin molybdenumtransferase"/>
    <property type="match status" value="1"/>
</dbReference>
<sequence length="620" mass="68020">MSTQLKFGILTVSDSCHLEPLKDQSGPKLIEEVLKHFPCSLCTPKIVPDHLDEITNTLVQWSNEKYNVILTTGGTGFSSRDVTPEATLNVIEKKAPALTYAMTSNSLKITPMAMLSRAVCGIRSQTLIINLPGSKKAAIECFGFIKDVIPHAVALLTDQKESVASLHNKMQRGGSIDVQPSTRNNEMTPSKVKLKVAARDRKSPYPMIEVSKAFEIVLRECTQTQCIETVPFEKSLNRVLAEDVHALEPVPPFRASIKDGYAVRAEDGAGIRRIKNVAAAGDKPFENELQSQEAVRISTGAPVPAGANAVVQVEDTSVVEASTDGSIEVSVKIEVTPRLNQDIRQIGSDVQQNSLVLNKYHRIQPFHIGVLAMLGKTKVKIYKCATIGIISTGNEICDPGEALEPGKIRDANKVTLMNLLKQYSYNPRDCGVAKDNPDSVKYALEKAFTQNDVVITSGGVSMGEFDVIKQVLLEDFGATIHFARVNMKPGKPTTFATLIYKEKRKIFFGLPGNPVSCGVTCLLYIIPVLRYMENSVNFKFPVIRAKAPNLKNNDPRPEYHRVQVKISPDSGELVAYSTGDQISSRLNSLIGANGLAVVKQNHDDTLYYEVMLFDELIGFS</sequence>
<dbReference type="AlphaFoldDB" id="A0A9P0CEH3"/>
<evidence type="ECO:0000256" key="13">
    <source>
        <dbReference type="RuleBase" id="RU365090"/>
    </source>
</evidence>
<dbReference type="InterPro" id="IPR001453">
    <property type="entry name" value="MoaB/Mog_dom"/>
</dbReference>
<proteinExistence type="inferred from homology"/>
<feature type="domain" description="MoaB/Mog" evidence="14">
    <location>
        <begin position="8"/>
        <end position="152"/>
    </location>
</feature>
<dbReference type="GO" id="GO:0098970">
    <property type="term" value="P:postsynaptic neurotransmitter receptor diffusion trapping"/>
    <property type="evidence" value="ECO:0007669"/>
    <property type="project" value="TreeGrafter"/>
</dbReference>
<dbReference type="Gene3D" id="2.40.340.10">
    <property type="entry name" value="MoeA, C-terminal, domain IV"/>
    <property type="match status" value="1"/>
</dbReference>
<dbReference type="OrthoDB" id="4349954at2759"/>
<dbReference type="GO" id="GO:0061599">
    <property type="term" value="F:molybdopterin molybdotransferase activity"/>
    <property type="evidence" value="ECO:0007669"/>
    <property type="project" value="UniProtKB-UniRule"/>
</dbReference>
<dbReference type="CDD" id="cd00886">
    <property type="entry name" value="MogA_MoaB"/>
    <property type="match status" value="1"/>
</dbReference>
<feature type="domain" description="MoaB/Mog" evidence="14">
    <location>
        <begin position="388"/>
        <end position="531"/>
    </location>
</feature>
<dbReference type="GO" id="GO:0006777">
    <property type="term" value="P:Mo-molybdopterin cofactor biosynthetic process"/>
    <property type="evidence" value="ECO:0007669"/>
    <property type="project" value="UniProtKB-UniRule"/>
</dbReference>
<dbReference type="FunFam" id="3.40.980.10:FF:000001">
    <property type="entry name" value="Molybdopterin molybdenumtransferase"/>
    <property type="match status" value="1"/>
</dbReference>
<evidence type="ECO:0000256" key="3">
    <source>
        <dbReference type="ARBA" id="ARBA00007589"/>
    </source>
</evidence>
<dbReference type="GO" id="GO:0061598">
    <property type="term" value="F:molybdopterin adenylyltransferase activity"/>
    <property type="evidence" value="ECO:0007669"/>
    <property type="project" value="UniProtKB-UniRule"/>
</dbReference>
<dbReference type="GO" id="GO:0005829">
    <property type="term" value="C:cytosol"/>
    <property type="evidence" value="ECO:0007669"/>
    <property type="project" value="TreeGrafter"/>
</dbReference>
<reference evidence="15" key="1">
    <citation type="submission" date="2022-01" db="EMBL/GenBank/DDBJ databases">
        <authorList>
            <person name="King R."/>
        </authorList>
    </citation>
    <scope>NUCLEOTIDE SEQUENCE</scope>
</reference>
<evidence type="ECO:0000313" key="15">
    <source>
        <dbReference type="EMBL" id="CAH1099248.1"/>
    </source>
</evidence>
<evidence type="ECO:0000313" key="16">
    <source>
        <dbReference type="Proteomes" id="UP001153636"/>
    </source>
</evidence>
<evidence type="ECO:0000256" key="4">
    <source>
        <dbReference type="ARBA" id="ARBA00008339"/>
    </source>
</evidence>
<dbReference type="Pfam" id="PF03453">
    <property type="entry name" value="MoeA_N"/>
    <property type="match status" value="1"/>
</dbReference>
<dbReference type="PANTHER" id="PTHR10192:SF5">
    <property type="entry name" value="GEPHYRIN"/>
    <property type="match status" value="1"/>
</dbReference>
<evidence type="ECO:0000259" key="14">
    <source>
        <dbReference type="SMART" id="SM00852"/>
    </source>
</evidence>
<dbReference type="InterPro" id="IPR036135">
    <property type="entry name" value="MoeA_linker/N_sf"/>
</dbReference>
<dbReference type="FunFam" id="2.170.190.11:FF:000001">
    <property type="entry name" value="Molybdopterin molybdenumtransferase"/>
    <property type="match status" value="1"/>
</dbReference>
<dbReference type="GO" id="GO:0030425">
    <property type="term" value="C:dendrite"/>
    <property type="evidence" value="ECO:0007669"/>
    <property type="project" value="TreeGrafter"/>
</dbReference>
<dbReference type="InterPro" id="IPR005110">
    <property type="entry name" value="MoeA_linker/N"/>
</dbReference>
<name>A0A9P0CEH3_9CUCU</name>
<evidence type="ECO:0000256" key="8">
    <source>
        <dbReference type="ARBA" id="ARBA00022741"/>
    </source>
</evidence>
<dbReference type="GO" id="GO:0005524">
    <property type="term" value="F:ATP binding"/>
    <property type="evidence" value="ECO:0007669"/>
    <property type="project" value="UniProtKB-UniRule"/>
</dbReference>
<gene>
    <name evidence="15" type="ORF">PSYICH_LOCUS999</name>
</gene>
<comment type="similarity">
    <text evidence="4">In the C-terminal section; belongs to the MoeA family.</text>
</comment>
<dbReference type="NCBIfam" id="TIGR00177">
    <property type="entry name" value="molyb_syn"/>
    <property type="match status" value="2"/>
</dbReference>
<dbReference type="InterPro" id="IPR008284">
    <property type="entry name" value="MoCF_biosynth_CS"/>
</dbReference>
<comment type="pathway">
    <text evidence="2 13">Cofactor biosynthesis; molybdopterin biosynthesis.</text>
</comment>
<dbReference type="Pfam" id="PF03454">
    <property type="entry name" value="MoeA_C"/>
    <property type="match status" value="1"/>
</dbReference>
<organism evidence="15 16">
    <name type="scientific">Psylliodes chrysocephalus</name>
    <dbReference type="NCBI Taxonomy" id="3402493"/>
    <lineage>
        <taxon>Eukaryota</taxon>
        <taxon>Metazoa</taxon>
        <taxon>Ecdysozoa</taxon>
        <taxon>Arthropoda</taxon>
        <taxon>Hexapoda</taxon>
        <taxon>Insecta</taxon>
        <taxon>Pterygota</taxon>
        <taxon>Neoptera</taxon>
        <taxon>Endopterygota</taxon>
        <taxon>Coleoptera</taxon>
        <taxon>Polyphaga</taxon>
        <taxon>Cucujiformia</taxon>
        <taxon>Chrysomeloidea</taxon>
        <taxon>Chrysomelidae</taxon>
        <taxon>Galerucinae</taxon>
        <taxon>Alticini</taxon>
        <taxon>Psylliodes</taxon>
    </lineage>
</organism>
<dbReference type="Gene3D" id="3.40.980.10">
    <property type="entry name" value="MoaB/Mog-like domain"/>
    <property type="match status" value="2"/>
</dbReference>
<dbReference type="SUPFAM" id="SSF63882">
    <property type="entry name" value="MoeA N-terminal region -like"/>
    <property type="match status" value="1"/>
</dbReference>
<dbReference type="InterPro" id="IPR036425">
    <property type="entry name" value="MoaB/Mog-like_dom_sf"/>
</dbReference>
<comment type="catalytic activity">
    <reaction evidence="13">
        <text>molybdopterin + ATP + H(+) = adenylyl-molybdopterin + diphosphate</text>
        <dbReference type="Rhea" id="RHEA:31331"/>
        <dbReference type="ChEBI" id="CHEBI:15378"/>
        <dbReference type="ChEBI" id="CHEBI:30616"/>
        <dbReference type="ChEBI" id="CHEBI:33019"/>
        <dbReference type="ChEBI" id="CHEBI:58698"/>
        <dbReference type="ChEBI" id="CHEBI:62727"/>
    </reaction>
</comment>
<keyword evidence="6 13" id="KW-0808">Transferase</keyword>
<dbReference type="Gene3D" id="2.170.190.11">
    <property type="entry name" value="Molybdopterin biosynthesis moea protein, domain 3"/>
    <property type="match status" value="1"/>
</dbReference>
<keyword evidence="9" id="KW-0067">ATP-binding</keyword>
<keyword evidence="7 13" id="KW-0479">Metal-binding</keyword>
<comment type="similarity">
    <text evidence="13">Belongs to the MoeA family.</text>
</comment>